<reference evidence="8 9" key="1">
    <citation type="submission" date="2019-07" db="EMBL/GenBank/DDBJ databases">
        <title>Genomic Encyclopedia of Archaeal and Bacterial Type Strains, Phase II (KMG-II): from individual species to whole genera.</title>
        <authorList>
            <person name="Goeker M."/>
        </authorList>
    </citation>
    <scope>NUCLEOTIDE SEQUENCE [LARGE SCALE GENOMIC DNA]</scope>
    <source>
        <strain evidence="8 9">ATCC BAA-252</strain>
    </source>
</reference>
<dbReference type="InterPro" id="IPR017441">
    <property type="entry name" value="Protein_kinase_ATP_BS"/>
</dbReference>
<evidence type="ECO:0000313" key="8">
    <source>
        <dbReference type="EMBL" id="TWI79567.1"/>
    </source>
</evidence>
<dbReference type="RefSeq" id="WP_145347612.1">
    <property type="nucleotide sequence ID" value="NZ_SMLY01000058.1"/>
</dbReference>
<keyword evidence="3 8" id="KW-0418">Kinase</keyword>
<feature type="compositionally biased region" description="Low complexity" evidence="6">
    <location>
        <begin position="98"/>
        <end position="115"/>
    </location>
</feature>
<feature type="domain" description="Protein kinase" evidence="7">
    <location>
        <begin position="227"/>
        <end position="486"/>
    </location>
</feature>
<dbReference type="CDD" id="cd14014">
    <property type="entry name" value="STKc_PknB_like"/>
    <property type="match status" value="1"/>
</dbReference>
<dbReference type="SUPFAM" id="SSF56112">
    <property type="entry name" value="Protein kinase-like (PK-like)"/>
    <property type="match status" value="1"/>
</dbReference>
<feature type="compositionally biased region" description="Polar residues" evidence="6">
    <location>
        <begin position="68"/>
        <end position="85"/>
    </location>
</feature>
<dbReference type="InterPro" id="IPR008271">
    <property type="entry name" value="Ser/Thr_kinase_AS"/>
</dbReference>
<proteinExistence type="predicted"/>
<evidence type="ECO:0000256" key="1">
    <source>
        <dbReference type="ARBA" id="ARBA00022679"/>
    </source>
</evidence>
<dbReference type="PROSITE" id="PS00107">
    <property type="entry name" value="PROTEIN_KINASE_ATP"/>
    <property type="match status" value="1"/>
</dbReference>
<keyword evidence="9" id="KW-1185">Reference proteome</keyword>
<evidence type="ECO:0000313" key="9">
    <source>
        <dbReference type="Proteomes" id="UP000320593"/>
    </source>
</evidence>
<dbReference type="EMBL" id="VLLF01000014">
    <property type="protein sequence ID" value="TWI79567.1"/>
    <property type="molecule type" value="Genomic_DNA"/>
</dbReference>
<evidence type="ECO:0000259" key="7">
    <source>
        <dbReference type="PROSITE" id="PS50011"/>
    </source>
</evidence>
<dbReference type="PROSITE" id="PS00108">
    <property type="entry name" value="PROTEIN_KINASE_ST"/>
    <property type="match status" value="1"/>
</dbReference>
<keyword evidence="4 5" id="KW-0067">ATP-binding</keyword>
<feature type="region of interest" description="Disordered" evidence="6">
    <location>
        <begin position="67"/>
        <end position="128"/>
    </location>
</feature>
<dbReference type="Gene3D" id="1.10.510.10">
    <property type="entry name" value="Transferase(Phosphotransferase) domain 1"/>
    <property type="match status" value="1"/>
</dbReference>
<name>A0A562SE56_9HYPH</name>
<dbReference type="Proteomes" id="UP000320593">
    <property type="component" value="Unassembled WGS sequence"/>
</dbReference>
<keyword evidence="1" id="KW-0808">Transferase</keyword>
<feature type="binding site" evidence="5">
    <location>
        <position position="262"/>
    </location>
    <ligand>
        <name>ATP</name>
        <dbReference type="ChEBI" id="CHEBI:30616"/>
    </ligand>
</feature>
<evidence type="ECO:0000256" key="4">
    <source>
        <dbReference type="ARBA" id="ARBA00022840"/>
    </source>
</evidence>
<dbReference type="Pfam" id="PF00069">
    <property type="entry name" value="Pkinase"/>
    <property type="match status" value="1"/>
</dbReference>
<dbReference type="PANTHER" id="PTHR43289:SF6">
    <property type="entry name" value="SERINE_THREONINE-PROTEIN KINASE NEKL-3"/>
    <property type="match status" value="1"/>
</dbReference>
<dbReference type="AlphaFoldDB" id="A0A562SE56"/>
<evidence type="ECO:0000256" key="3">
    <source>
        <dbReference type="ARBA" id="ARBA00022777"/>
    </source>
</evidence>
<dbReference type="GO" id="GO:0004674">
    <property type="term" value="F:protein serine/threonine kinase activity"/>
    <property type="evidence" value="ECO:0007669"/>
    <property type="project" value="UniProtKB-KW"/>
</dbReference>
<dbReference type="Gene3D" id="3.30.200.20">
    <property type="entry name" value="Phosphorylase Kinase, domain 1"/>
    <property type="match status" value="1"/>
</dbReference>
<dbReference type="InterPro" id="IPR011009">
    <property type="entry name" value="Kinase-like_dom_sf"/>
</dbReference>
<protein>
    <submittedName>
        <fullName evidence="8">Serine/threonine protein kinase</fullName>
    </submittedName>
</protein>
<gene>
    <name evidence="8" type="ORF">JM93_04338</name>
</gene>
<dbReference type="InterPro" id="IPR000719">
    <property type="entry name" value="Prot_kinase_dom"/>
</dbReference>
<comment type="caution">
    <text evidence="8">The sequence shown here is derived from an EMBL/GenBank/DDBJ whole genome shotgun (WGS) entry which is preliminary data.</text>
</comment>
<evidence type="ECO:0000256" key="2">
    <source>
        <dbReference type="ARBA" id="ARBA00022741"/>
    </source>
</evidence>
<dbReference type="GO" id="GO:0005524">
    <property type="term" value="F:ATP binding"/>
    <property type="evidence" value="ECO:0007669"/>
    <property type="project" value="UniProtKB-UniRule"/>
</dbReference>
<evidence type="ECO:0000256" key="5">
    <source>
        <dbReference type="PROSITE-ProRule" id="PRU10141"/>
    </source>
</evidence>
<evidence type="ECO:0000256" key="6">
    <source>
        <dbReference type="SAM" id="MobiDB-lite"/>
    </source>
</evidence>
<accession>A0A562SE56</accession>
<keyword evidence="2 5" id="KW-0547">Nucleotide-binding</keyword>
<dbReference type="PANTHER" id="PTHR43289">
    <property type="entry name" value="MITOGEN-ACTIVATED PROTEIN KINASE KINASE KINASE 20-RELATED"/>
    <property type="match status" value="1"/>
</dbReference>
<dbReference type="PROSITE" id="PS50011">
    <property type="entry name" value="PROTEIN_KINASE_DOM"/>
    <property type="match status" value="1"/>
</dbReference>
<sequence>MPDVLQAFLGGRLSYDDLLRALRDHATKSDTHALESHKTIREAVELGKLPQDLGQIIIGQLPNIGGAASSSGEQTTAPFSAADQTQESEDDLDPPTIPNGATTAAPANASSPNRSGQQLLPPLPYLMKSPATAGEEMRERVDDVVLGSLVGGFKEFRKARESGDTGQSGYPASEQVDNYLTSFRSARLRSDARRAAAGQSKGPASLEDLAGSSAATAGIGSILRDRFVLDDEIGRGGMGVVYSAVDRRRLEAGHNEPYVALKLLNEVLRTDAIALRLMEAEARKAQALAHPNITTVFDFDRDGSEAFIIMELLKGKPLDRYLAQSIGRGRPMEDCRTIIEGICSGLAYAHSQDVIHSDLKPGNVFISGDKSAKLLDFGLAAAAKAAEPSEVIQEALTSAYASPEMLAGAERDPRDDIFALGCIAYQLLSGTHPFGMQPALEAAKNGVAPRPIDGLTESAAEAITGALQFEREARTKTAALFQDQFSRP</sequence>
<keyword evidence="8" id="KW-0723">Serine/threonine-protein kinase</keyword>
<dbReference type="OrthoDB" id="9801841at2"/>
<organism evidence="8 9">
    <name type="scientific">Roseibium hamelinense</name>
    <dbReference type="NCBI Taxonomy" id="150831"/>
    <lineage>
        <taxon>Bacteria</taxon>
        <taxon>Pseudomonadati</taxon>
        <taxon>Pseudomonadota</taxon>
        <taxon>Alphaproteobacteria</taxon>
        <taxon>Hyphomicrobiales</taxon>
        <taxon>Stappiaceae</taxon>
        <taxon>Roseibium</taxon>
    </lineage>
</organism>
<dbReference type="SMART" id="SM00220">
    <property type="entry name" value="S_TKc"/>
    <property type="match status" value="1"/>
</dbReference>